<comment type="caution">
    <text evidence="8">The sequence shown here is derived from an EMBL/GenBank/DDBJ whole genome shotgun (WGS) entry which is preliminary data.</text>
</comment>
<evidence type="ECO:0000313" key="9">
    <source>
        <dbReference type="Proteomes" id="UP000235598"/>
    </source>
</evidence>
<feature type="transmembrane region" description="Helical" evidence="6">
    <location>
        <begin position="445"/>
        <end position="468"/>
    </location>
</feature>
<feature type="transmembrane region" description="Helical" evidence="6">
    <location>
        <begin position="291"/>
        <end position="312"/>
    </location>
</feature>
<evidence type="ECO:0000256" key="4">
    <source>
        <dbReference type="ARBA" id="ARBA00022989"/>
    </source>
</evidence>
<evidence type="ECO:0000256" key="5">
    <source>
        <dbReference type="ARBA" id="ARBA00023136"/>
    </source>
</evidence>
<feature type="transmembrane region" description="Helical" evidence="6">
    <location>
        <begin position="139"/>
        <end position="157"/>
    </location>
</feature>
<reference evidence="8 9" key="1">
    <citation type="submission" date="2017-09" db="EMBL/GenBank/DDBJ databases">
        <title>Bacterial strain isolated from the female urinary microbiota.</title>
        <authorList>
            <person name="Thomas-White K."/>
            <person name="Kumar N."/>
            <person name="Forster S."/>
            <person name="Putonti C."/>
            <person name="Lawley T."/>
            <person name="Wolfe A.J."/>
        </authorList>
    </citation>
    <scope>NUCLEOTIDE SEQUENCE [LARGE SCALE GENOMIC DNA]</scope>
    <source>
        <strain evidence="8 9">UMB1301</strain>
    </source>
</reference>
<evidence type="ECO:0000256" key="2">
    <source>
        <dbReference type="ARBA" id="ARBA00022475"/>
    </source>
</evidence>
<evidence type="ECO:0000256" key="6">
    <source>
        <dbReference type="SAM" id="Phobius"/>
    </source>
</evidence>
<feature type="transmembrane region" description="Helical" evidence="6">
    <location>
        <begin position="372"/>
        <end position="393"/>
    </location>
</feature>
<gene>
    <name evidence="8" type="ORF">CJ199_08460</name>
</gene>
<feature type="transmembrane region" description="Helical" evidence="6">
    <location>
        <begin position="29"/>
        <end position="46"/>
    </location>
</feature>
<dbReference type="Pfam" id="PF03553">
    <property type="entry name" value="Na_H_antiporter"/>
    <property type="match status" value="1"/>
</dbReference>
<dbReference type="GO" id="GO:0005886">
    <property type="term" value="C:plasma membrane"/>
    <property type="evidence" value="ECO:0007669"/>
    <property type="project" value="UniProtKB-SubCell"/>
</dbReference>
<evidence type="ECO:0000256" key="3">
    <source>
        <dbReference type="ARBA" id="ARBA00022692"/>
    </source>
</evidence>
<dbReference type="OrthoDB" id="9762978at2"/>
<dbReference type="AlphaFoldDB" id="A0A2N6VM70"/>
<evidence type="ECO:0000256" key="1">
    <source>
        <dbReference type="ARBA" id="ARBA00004651"/>
    </source>
</evidence>
<name>A0A2N6VM70_9MICO</name>
<feature type="transmembrane region" description="Helical" evidence="6">
    <location>
        <begin position="332"/>
        <end position="351"/>
    </location>
</feature>
<protein>
    <submittedName>
        <fullName evidence="8">Sodium:proton antiporter</fullName>
    </submittedName>
</protein>
<sequence>MDRPRALTPLNCLYQPSSTRELASVVDQYPIFTILPPVIAILSAIITRRVLVSLGLGVVLAALLVENFNPLGTLSQIWSAFAVIFWDSEAGRVNTDQVFNLIFLVVLGVITALVLMAGGTEAFSDWAVKHIKSRRGAKLLAAFLGIAIFIDDYFNALAVGQVARPVSDRFKVSRAKLAYIIDSTAAPVSVLAPFSSWGASIIGLMAPIIAAAAVAPNGVMGFVGAAAANYYAVGAVVAVFLVILFSLEAGPMRREERRALAKGEMFAKDAEIPGELSEDLPVYRPGALRSLIVPFVFLVAGVIGAMFVTGYMESGSANPMDMLASTLVPNSLLYGGIAGLIAAVFYYFRYTRNHDKFNAGTLFQGIAEGTKSMLPAIYILILAWMLGTVVEALGTGEYLGGLVENAGIPTQWLVPLMFVIAAAMAFATGTSWGSFGLLIPLAGDILLAVGATDMVIPALGAVLAGAVMGDHCSPISDTTILSSTGAGCEVVTHVQTQLPYALATAVAALLGYVSVALTHQVWVGMIVTLVVLTGLILAGVWRWTRLEKIHGFELDDEPMASEASEA</sequence>
<feature type="transmembrane region" description="Helical" evidence="6">
    <location>
        <begin position="58"/>
        <end position="86"/>
    </location>
</feature>
<dbReference type="Proteomes" id="UP000235598">
    <property type="component" value="Unassembled WGS sequence"/>
</dbReference>
<comment type="subcellular location">
    <subcellularLocation>
        <location evidence="1">Cell membrane</location>
        <topology evidence="1">Multi-pass membrane protein</topology>
    </subcellularLocation>
</comment>
<dbReference type="EMBL" id="PNHK01000003">
    <property type="protein sequence ID" value="PMD05113.1"/>
    <property type="molecule type" value="Genomic_DNA"/>
</dbReference>
<evidence type="ECO:0000259" key="7">
    <source>
        <dbReference type="Pfam" id="PF03553"/>
    </source>
</evidence>
<keyword evidence="3 6" id="KW-0812">Transmembrane</keyword>
<feature type="transmembrane region" description="Helical" evidence="6">
    <location>
        <begin position="413"/>
        <end position="438"/>
    </location>
</feature>
<accession>A0A2N6VM70</accession>
<dbReference type="PANTHER" id="PTHR43478">
    <property type="entry name" value="NA+/H+ ANTIPORTER-RELATED"/>
    <property type="match status" value="1"/>
</dbReference>
<feature type="transmembrane region" description="Helical" evidence="6">
    <location>
        <begin position="98"/>
        <end position="118"/>
    </location>
</feature>
<proteinExistence type="predicted"/>
<evidence type="ECO:0000313" key="8">
    <source>
        <dbReference type="EMBL" id="PMD05113.1"/>
    </source>
</evidence>
<keyword evidence="4 6" id="KW-1133">Transmembrane helix</keyword>
<keyword evidence="5 6" id="KW-0472">Membrane</keyword>
<keyword evidence="2" id="KW-1003">Cell membrane</keyword>
<feature type="domain" description="Na+/H+ antiporter NhaC-like C-terminal" evidence="7">
    <location>
        <begin position="190"/>
        <end position="514"/>
    </location>
</feature>
<dbReference type="InterPro" id="IPR018461">
    <property type="entry name" value="Na/H_Antiport_NhaC-like_C"/>
</dbReference>
<feature type="transmembrane region" description="Helical" evidence="6">
    <location>
        <begin position="521"/>
        <end position="541"/>
    </location>
</feature>
<dbReference type="PANTHER" id="PTHR43478:SF1">
    <property type="entry name" value="NA+_H+ ANTIPORTER NHAC-LIKE C-TERMINAL DOMAIN-CONTAINING PROTEIN"/>
    <property type="match status" value="1"/>
</dbReference>
<organism evidence="8 9">
    <name type="scientific">Brevibacterium paucivorans</name>
    <dbReference type="NCBI Taxonomy" id="170994"/>
    <lineage>
        <taxon>Bacteria</taxon>
        <taxon>Bacillati</taxon>
        <taxon>Actinomycetota</taxon>
        <taxon>Actinomycetes</taxon>
        <taxon>Micrococcales</taxon>
        <taxon>Brevibacteriaceae</taxon>
        <taxon>Brevibacterium</taxon>
    </lineage>
</organism>
<feature type="transmembrane region" description="Helical" evidence="6">
    <location>
        <begin position="228"/>
        <end position="247"/>
    </location>
</feature>